<organism evidence="1 2">
    <name type="scientific">Hypoxylon rubiginosum</name>
    <dbReference type="NCBI Taxonomy" id="110542"/>
    <lineage>
        <taxon>Eukaryota</taxon>
        <taxon>Fungi</taxon>
        <taxon>Dikarya</taxon>
        <taxon>Ascomycota</taxon>
        <taxon>Pezizomycotina</taxon>
        <taxon>Sordariomycetes</taxon>
        <taxon>Xylariomycetidae</taxon>
        <taxon>Xylariales</taxon>
        <taxon>Hypoxylaceae</taxon>
        <taxon>Hypoxylon</taxon>
    </lineage>
</organism>
<protein>
    <submittedName>
        <fullName evidence="1">Glycoside hydrolase family 64 protein</fullName>
    </submittedName>
</protein>
<proteinExistence type="predicted"/>
<dbReference type="EMBL" id="MU394285">
    <property type="protein sequence ID" value="KAI6091981.1"/>
    <property type="molecule type" value="Genomic_DNA"/>
</dbReference>
<name>A0ACC0DGM2_9PEZI</name>
<accession>A0ACC0DGM2</accession>
<sequence length="450" mass="47232">MTNPTTEIAIVNNTGSSQAYAYVTGLDLNNNNAPLFMQSDGKTVYRPASPSEPQSALAADIAISLGAPGATTSVTIPQIAGGRIWFSTGATQLTFLLNPGPAVVEPSVTNKEDPNYNLQWGFCEFTYNQQQLFVNISYVDFVSPLPIALQLTNTSGATQTVQGLPKGGLDTICNGLIQQNAADGAGWDKLVVKAPDGTTNLRALSPNSGRVADANLFNGYYDDYVNQVWAKYASADLTINTQASWGNVAGRVSGDLLTFDGAGTFAKPSAGDIFSCSTGPFGNYPEASADEMGALGARLAAAFNRSTLLVNTQQPDGEKVASYYTVSPTNHYARICHAANLDGRGYAFPYDDVVADGDTEPDQAGTVFDANPQLLTVTVGGPSGSSNTPANGGGSKKERDTDGGAKKPDAGNGDKDKDKDKKAKTPASGNKFLDTLKSWLGALKKLLHIK</sequence>
<reference evidence="1 2" key="1">
    <citation type="journal article" date="2022" name="New Phytol.">
        <title>Ecological generalism drives hyperdiversity of secondary metabolite gene clusters in xylarialean endophytes.</title>
        <authorList>
            <person name="Franco M.E.E."/>
            <person name="Wisecaver J.H."/>
            <person name="Arnold A.E."/>
            <person name="Ju Y.M."/>
            <person name="Slot J.C."/>
            <person name="Ahrendt S."/>
            <person name="Moore L.P."/>
            <person name="Eastman K.E."/>
            <person name="Scott K."/>
            <person name="Konkel Z."/>
            <person name="Mondo S.J."/>
            <person name="Kuo A."/>
            <person name="Hayes R.D."/>
            <person name="Haridas S."/>
            <person name="Andreopoulos B."/>
            <person name="Riley R."/>
            <person name="LaButti K."/>
            <person name="Pangilinan J."/>
            <person name="Lipzen A."/>
            <person name="Amirebrahimi M."/>
            <person name="Yan J."/>
            <person name="Adam C."/>
            <person name="Keymanesh K."/>
            <person name="Ng V."/>
            <person name="Louie K."/>
            <person name="Northen T."/>
            <person name="Drula E."/>
            <person name="Henrissat B."/>
            <person name="Hsieh H.M."/>
            <person name="Youens-Clark K."/>
            <person name="Lutzoni F."/>
            <person name="Miadlikowska J."/>
            <person name="Eastwood D.C."/>
            <person name="Hamelin R.C."/>
            <person name="Grigoriev I.V."/>
            <person name="U'Ren J.M."/>
        </authorList>
    </citation>
    <scope>NUCLEOTIDE SEQUENCE [LARGE SCALE GENOMIC DNA]</scope>
    <source>
        <strain evidence="1 2">ER1909</strain>
    </source>
</reference>
<comment type="caution">
    <text evidence="1">The sequence shown here is derived from an EMBL/GenBank/DDBJ whole genome shotgun (WGS) entry which is preliminary data.</text>
</comment>
<evidence type="ECO:0000313" key="2">
    <source>
        <dbReference type="Proteomes" id="UP001497680"/>
    </source>
</evidence>
<keyword evidence="1" id="KW-0378">Hydrolase</keyword>
<gene>
    <name evidence="1" type="ORF">F4821DRAFT_175374</name>
</gene>
<dbReference type="Proteomes" id="UP001497680">
    <property type="component" value="Unassembled WGS sequence"/>
</dbReference>
<evidence type="ECO:0000313" key="1">
    <source>
        <dbReference type="EMBL" id="KAI6091981.1"/>
    </source>
</evidence>
<keyword evidence="2" id="KW-1185">Reference proteome</keyword>